<keyword evidence="2" id="KW-1185">Reference proteome</keyword>
<dbReference type="EMBL" id="VOFY01000009">
    <property type="protein sequence ID" value="KAA8589464.1"/>
    <property type="molecule type" value="Genomic_DNA"/>
</dbReference>
<gene>
    <name evidence="1" type="ORF">FQN60_012829</name>
</gene>
<reference evidence="1 2" key="1">
    <citation type="submission" date="2019-08" db="EMBL/GenBank/DDBJ databases">
        <title>A chromosome-level genome assembly, high-density linkage maps, and genome scans reveal the genomic architecture of hybrid incompatibilities underlying speciation via character displacement in darters (Percidae: Etheostominae).</title>
        <authorList>
            <person name="Moran R.L."/>
            <person name="Catchen J.M."/>
            <person name="Fuller R.C."/>
        </authorList>
    </citation>
    <scope>NUCLEOTIDE SEQUENCE [LARGE SCALE GENOMIC DNA]</scope>
    <source>
        <strain evidence="1">EspeVRDwgs_2016</strain>
        <tissue evidence="1">Muscle</tissue>
    </source>
</reference>
<sequence>MCLGQSINSLLTASSSCQFSFDWASQTNQYLKMRFGRGMQLLGSVQFLVATGGQSCDWTECSRLLSCCRLCGPFHPRPQFWWWSCSCAGDCQNGSRINFNDFSY</sequence>
<name>A0A5J5D7V3_9PERO</name>
<dbReference type="Proteomes" id="UP000327493">
    <property type="component" value="Chromosome 9"/>
</dbReference>
<accession>A0A5J5D7V3</accession>
<proteinExistence type="predicted"/>
<evidence type="ECO:0000313" key="1">
    <source>
        <dbReference type="EMBL" id="KAA8589464.1"/>
    </source>
</evidence>
<protein>
    <submittedName>
        <fullName evidence="1">Uncharacterized protein</fullName>
    </submittedName>
</protein>
<dbReference type="AlphaFoldDB" id="A0A5J5D7V3"/>
<evidence type="ECO:0000313" key="2">
    <source>
        <dbReference type="Proteomes" id="UP000327493"/>
    </source>
</evidence>
<organism evidence="1 2">
    <name type="scientific">Etheostoma spectabile</name>
    <name type="common">orangethroat darter</name>
    <dbReference type="NCBI Taxonomy" id="54343"/>
    <lineage>
        <taxon>Eukaryota</taxon>
        <taxon>Metazoa</taxon>
        <taxon>Chordata</taxon>
        <taxon>Craniata</taxon>
        <taxon>Vertebrata</taxon>
        <taxon>Euteleostomi</taxon>
        <taxon>Actinopterygii</taxon>
        <taxon>Neopterygii</taxon>
        <taxon>Teleostei</taxon>
        <taxon>Neoteleostei</taxon>
        <taxon>Acanthomorphata</taxon>
        <taxon>Eupercaria</taxon>
        <taxon>Perciformes</taxon>
        <taxon>Percoidei</taxon>
        <taxon>Percidae</taxon>
        <taxon>Etheostomatinae</taxon>
        <taxon>Etheostoma</taxon>
    </lineage>
</organism>
<comment type="caution">
    <text evidence="1">The sequence shown here is derived from an EMBL/GenBank/DDBJ whole genome shotgun (WGS) entry which is preliminary data.</text>
</comment>